<dbReference type="GO" id="GO:0005634">
    <property type="term" value="C:nucleus"/>
    <property type="evidence" value="ECO:0007669"/>
    <property type="project" value="UniProtKB-SubCell"/>
</dbReference>
<dbReference type="GO" id="GO:0000981">
    <property type="term" value="F:DNA-binding transcription factor activity, RNA polymerase II-specific"/>
    <property type="evidence" value="ECO:0007669"/>
    <property type="project" value="InterPro"/>
</dbReference>
<dbReference type="GO" id="GO:0008270">
    <property type="term" value="F:zinc ion binding"/>
    <property type="evidence" value="ECO:0007669"/>
    <property type="project" value="InterPro"/>
</dbReference>
<dbReference type="PANTHER" id="PTHR37534:SF46">
    <property type="entry name" value="ZN(II)2CYS6 TRANSCRIPTION FACTOR (EUROFUNG)"/>
    <property type="match status" value="1"/>
</dbReference>
<protein>
    <recommendedName>
        <fullName evidence="3">Zn(2)-C6 fungal-type domain-containing protein</fullName>
    </recommendedName>
</protein>
<dbReference type="CDD" id="cd00067">
    <property type="entry name" value="GAL4"/>
    <property type="match status" value="1"/>
</dbReference>
<sequence>MPHPTIRRSTRGCLTCKRRKKKCDEKWPYCERCLAGDFECLGYAHLVQGSSSHTNRSPPDNRITSLGAIAPPEVQGNDDPSVMEMNSSVHGVSLHGINYLDIQINPNTSLTYPYKGSSNIPRAPHSDSVERENMVDLIVSQFTRIANQMQFRPLPYALDKVLANRARSSDIILNTMYIGARITQALLDGNSTHVYVGWINNCHRQISGTELSVSETDTNDLANRLSAVSELVLYAFVLLDSSTGYSLLRQGVPVFLRLAARRPQVWANDHAISISHALSPSRHEMSRFILADTICALAFGTVPLLNYDTTVHEDEISHGKYGFLELVYSCPALFLVLIARINSARIARLVDQGGPNLTDVRELEERVQSWNPTLDYTENAPQSIGRLAVQEAWRQAVLLYAYMGICGVNSADDRIRPLVFQIAQLAATIEDGSRLEAHLFIPCLIAGAAARKERHRAVLRKKMLASRGFGAALLRGADFVVVLDHLWHGAAAEGNPVTWEDYVTSRYATIPVDV</sequence>
<keyword evidence="5" id="KW-1185">Reference proteome</keyword>
<dbReference type="Gene3D" id="4.10.240.10">
    <property type="entry name" value="Zn(2)-C6 fungal-type DNA-binding domain"/>
    <property type="match status" value="1"/>
</dbReference>
<dbReference type="PANTHER" id="PTHR37534">
    <property type="entry name" value="TRANSCRIPTIONAL ACTIVATOR PROTEIN UGA3"/>
    <property type="match status" value="1"/>
</dbReference>
<dbReference type="PROSITE" id="PS50048">
    <property type="entry name" value="ZN2_CY6_FUNGAL_2"/>
    <property type="match status" value="1"/>
</dbReference>
<evidence type="ECO:0000256" key="2">
    <source>
        <dbReference type="ARBA" id="ARBA00023242"/>
    </source>
</evidence>
<dbReference type="SMART" id="SM00066">
    <property type="entry name" value="GAL4"/>
    <property type="match status" value="1"/>
</dbReference>
<dbReference type="InterPro" id="IPR001138">
    <property type="entry name" value="Zn2Cys6_DnaBD"/>
</dbReference>
<organism evidence="4 5">
    <name type="scientific">Thanatephorus cucumeris (strain AG1-IB / isolate 7/3/14)</name>
    <name type="common">Lettuce bottom rot fungus</name>
    <name type="synonym">Rhizoctonia solani</name>
    <dbReference type="NCBI Taxonomy" id="1108050"/>
    <lineage>
        <taxon>Eukaryota</taxon>
        <taxon>Fungi</taxon>
        <taxon>Dikarya</taxon>
        <taxon>Basidiomycota</taxon>
        <taxon>Agaricomycotina</taxon>
        <taxon>Agaricomycetes</taxon>
        <taxon>Cantharellales</taxon>
        <taxon>Ceratobasidiaceae</taxon>
        <taxon>Rhizoctonia</taxon>
        <taxon>Rhizoctonia solani AG-1</taxon>
    </lineage>
</organism>
<dbReference type="Pfam" id="PF00172">
    <property type="entry name" value="Zn_clus"/>
    <property type="match status" value="1"/>
</dbReference>
<dbReference type="STRING" id="1108050.A0A0B7F7T0"/>
<dbReference type="AlphaFoldDB" id="A0A0B7F7T0"/>
<evidence type="ECO:0000256" key="1">
    <source>
        <dbReference type="ARBA" id="ARBA00004123"/>
    </source>
</evidence>
<accession>A0A0B7F7T0</accession>
<feature type="domain" description="Zn(2)-C6 fungal-type" evidence="3">
    <location>
        <begin position="12"/>
        <end position="40"/>
    </location>
</feature>
<evidence type="ECO:0000313" key="5">
    <source>
        <dbReference type="Proteomes" id="UP000059188"/>
    </source>
</evidence>
<gene>
    <name evidence="4" type="ORF">RSOLAG1IB_06812</name>
</gene>
<keyword evidence="2" id="KW-0539">Nucleus</keyword>
<proteinExistence type="predicted"/>
<dbReference type="Proteomes" id="UP000059188">
    <property type="component" value="Unassembled WGS sequence"/>
</dbReference>
<dbReference type="OrthoDB" id="5419315at2759"/>
<name>A0A0B7F7T0_THACB</name>
<evidence type="ECO:0000259" key="3">
    <source>
        <dbReference type="PROSITE" id="PS50048"/>
    </source>
</evidence>
<dbReference type="EMBL" id="LN679114">
    <property type="protein sequence ID" value="CEL54101.1"/>
    <property type="molecule type" value="Genomic_DNA"/>
</dbReference>
<dbReference type="InterPro" id="IPR036864">
    <property type="entry name" value="Zn2-C6_fun-type_DNA-bd_sf"/>
</dbReference>
<evidence type="ECO:0000313" key="4">
    <source>
        <dbReference type="EMBL" id="CEL54101.1"/>
    </source>
</evidence>
<dbReference type="PROSITE" id="PS00463">
    <property type="entry name" value="ZN2_CY6_FUNGAL_1"/>
    <property type="match status" value="1"/>
</dbReference>
<comment type="subcellular location">
    <subcellularLocation>
        <location evidence="1">Nucleus</location>
    </subcellularLocation>
</comment>
<dbReference type="Pfam" id="PF11951">
    <property type="entry name" value="Fungal_trans_2"/>
    <property type="match status" value="1"/>
</dbReference>
<reference evidence="4 5" key="1">
    <citation type="submission" date="2014-11" db="EMBL/GenBank/DDBJ databases">
        <authorList>
            <person name="Wibberg Daniel"/>
        </authorList>
    </citation>
    <scope>NUCLEOTIDE SEQUENCE [LARGE SCALE GENOMIC DNA]</scope>
    <source>
        <strain evidence="4">Rhizoctonia solani AG1-IB 7/3/14</strain>
    </source>
</reference>
<dbReference type="SUPFAM" id="SSF57701">
    <property type="entry name" value="Zn2/Cys6 DNA-binding domain"/>
    <property type="match status" value="1"/>
</dbReference>
<dbReference type="InterPro" id="IPR021858">
    <property type="entry name" value="Fun_TF"/>
</dbReference>